<keyword evidence="8 12" id="KW-0472">Membrane</keyword>
<dbReference type="GO" id="GO:0045271">
    <property type="term" value="C:respiratory chain complex I"/>
    <property type="evidence" value="ECO:0007669"/>
    <property type="project" value="InterPro"/>
</dbReference>
<keyword evidence="13" id="KW-1185">Reference proteome</keyword>
<dbReference type="AlphaFoldDB" id="A0A7E5WSN2"/>
<evidence type="ECO:0000256" key="1">
    <source>
        <dbReference type="ARBA" id="ARBA00004292"/>
    </source>
</evidence>
<evidence type="ECO:0000256" key="7">
    <source>
        <dbReference type="ARBA" id="ARBA00023128"/>
    </source>
</evidence>
<evidence type="ECO:0000256" key="2">
    <source>
        <dbReference type="ARBA" id="ARBA00008699"/>
    </source>
</evidence>
<dbReference type="InParanoid" id="A0A7E5WSN2"/>
<dbReference type="KEGG" id="tnl:113505353"/>
<comment type="similarity">
    <text evidence="2">Belongs to the complex I NDUFA11 subunit family.</text>
</comment>
<keyword evidence="7" id="KW-0496">Mitochondrion</keyword>
<evidence type="ECO:0000256" key="8">
    <source>
        <dbReference type="ARBA" id="ARBA00023136"/>
    </source>
</evidence>
<gene>
    <name evidence="14" type="primary">LOC113505353</name>
</gene>
<feature type="transmembrane region" description="Helical" evidence="12">
    <location>
        <begin position="145"/>
        <end position="163"/>
    </location>
</feature>
<protein>
    <recommendedName>
        <fullName evidence="3">NADH dehydrogenase [ubiquinone] 1 alpha subcomplex subunit 11</fullName>
    </recommendedName>
    <alternativeName>
        <fullName evidence="9">Complex I-B14.7</fullName>
    </alternativeName>
    <alternativeName>
        <fullName evidence="10">NADH-ubiquinone oxidoreductase subunit B14.7</fullName>
    </alternativeName>
</protein>
<evidence type="ECO:0000256" key="9">
    <source>
        <dbReference type="ARBA" id="ARBA00030608"/>
    </source>
</evidence>
<dbReference type="GO" id="GO:0006120">
    <property type="term" value="P:mitochondrial electron transport, NADH to ubiquinone"/>
    <property type="evidence" value="ECO:0007669"/>
    <property type="project" value="InterPro"/>
</dbReference>
<evidence type="ECO:0000256" key="6">
    <source>
        <dbReference type="ARBA" id="ARBA00022989"/>
    </source>
</evidence>
<keyword evidence="5" id="KW-0999">Mitochondrion inner membrane</keyword>
<proteinExistence type="inferred from homology"/>
<keyword evidence="6 12" id="KW-1133">Transmembrane helix</keyword>
<evidence type="ECO:0000256" key="3">
    <source>
        <dbReference type="ARBA" id="ARBA00018191"/>
    </source>
</evidence>
<dbReference type="PANTHER" id="PTHR21382">
    <property type="entry name" value="NADH-UBIQUINONE OXIDOREDUCTASE SUBUNIT"/>
    <property type="match status" value="1"/>
</dbReference>
<feature type="transmembrane region" description="Helical" evidence="12">
    <location>
        <begin position="62"/>
        <end position="85"/>
    </location>
</feature>
<dbReference type="OrthoDB" id="1913277at2759"/>
<comment type="subcellular location">
    <subcellularLocation>
        <location evidence="1">Mitochondrion inner membrane</location>
        <topology evidence="1">Multi-pass membrane protein</topology>
        <orientation evidence="1">Matrix side</orientation>
    </subcellularLocation>
</comment>
<dbReference type="InterPro" id="IPR039205">
    <property type="entry name" value="NDUFA11"/>
</dbReference>
<dbReference type="PANTHER" id="PTHR21382:SF1">
    <property type="entry name" value="NADH DEHYDROGENASE [UBIQUINONE] 1 ALPHA SUBCOMPLEX SUBUNIT 11"/>
    <property type="match status" value="1"/>
</dbReference>
<reference evidence="14" key="1">
    <citation type="submission" date="2025-08" db="UniProtKB">
        <authorList>
            <consortium name="RefSeq"/>
        </authorList>
    </citation>
    <scope>IDENTIFICATION</scope>
</reference>
<dbReference type="Proteomes" id="UP000322000">
    <property type="component" value="Chromosome 25"/>
</dbReference>
<keyword evidence="4 12" id="KW-0812">Transmembrane</keyword>
<evidence type="ECO:0000256" key="4">
    <source>
        <dbReference type="ARBA" id="ARBA00022692"/>
    </source>
</evidence>
<sequence>MSSKSKKDKEKEKKEKDKKKKDKKKAEEENKCDKRGARNYSQYYDAPDGCHVQKKIMVTTRYGIVTGLIAGTYDVLMYSHVVGLAPILTRYARHMVPIALMGATFAAVANAVQHARNVDDPLNYFAGGMACGPILAMYVRSGHGVVAGGLLLGIIAVMKKELVDRDCPFIQKFPPHMNTIRSWRNDWTLVRDPRDDMLHTCMIKRSSDDCS</sequence>
<organism evidence="13 14">
    <name type="scientific">Trichoplusia ni</name>
    <name type="common">Cabbage looper</name>
    <dbReference type="NCBI Taxonomy" id="7111"/>
    <lineage>
        <taxon>Eukaryota</taxon>
        <taxon>Metazoa</taxon>
        <taxon>Ecdysozoa</taxon>
        <taxon>Arthropoda</taxon>
        <taxon>Hexapoda</taxon>
        <taxon>Insecta</taxon>
        <taxon>Pterygota</taxon>
        <taxon>Neoptera</taxon>
        <taxon>Endopterygota</taxon>
        <taxon>Lepidoptera</taxon>
        <taxon>Glossata</taxon>
        <taxon>Ditrysia</taxon>
        <taxon>Noctuoidea</taxon>
        <taxon>Noctuidae</taxon>
        <taxon>Plusiinae</taxon>
        <taxon>Trichoplusia</taxon>
    </lineage>
</organism>
<feature type="compositionally biased region" description="Basic and acidic residues" evidence="11">
    <location>
        <begin position="1"/>
        <end position="15"/>
    </location>
</feature>
<evidence type="ECO:0000256" key="11">
    <source>
        <dbReference type="SAM" id="MobiDB-lite"/>
    </source>
</evidence>
<evidence type="ECO:0000313" key="14">
    <source>
        <dbReference type="RefSeq" id="XP_026743800.1"/>
    </source>
</evidence>
<feature type="region of interest" description="Disordered" evidence="11">
    <location>
        <begin position="1"/>
        <end position="32"/>
    </location>
</feature>
<name>A0A7E5WSN2_TRINI</name>
<accession>A0A7E5WSN2</accession>
<dbReference type="GeneID" id="113505353"/>
<dbReference type="RefSeq" id="XP_026743800.1">
    <property type="nucleotide sequence ID" value="XM_026887999.1"/>
</dbReference>
<dbReference type="GO" id="GO:0005743">
    <property type="term" value="C:mitochondrial inner membrane"/>
    <property type="evidence" value="ECO:0007669"/>
    <property type="project" value="UniProtKB-SubCell"/>
</dbReference>
<evidence type="ECO:0000313" key="13">
    <source>
        <dbReference type="Proteomes" id="UP000322000"/>
    </source>
</evidence>
<evidence type="ECO:0000256" key="10">
    <source>
        <dbReference type="ARBA" id="ARBA00031497"/>
    </source>
</evidence>
<evidence type="ECO:0000256" key="12">
    <source>
        <dbReference type="SAM" id="Phobius"/>
    </source>
</evidence>
<evidence type="ECO:0000256" key="5">
    <source>
        <dbReference type="ARBA" id="ARBA00022792"/>
    </source>
</evidence>